<keyword evidence="1" id="KW-0472">Membrane</keyword>
<reference evidence="2" key="1">
    <citation type="submission" date="2020-12" db="EMBL/GenBank/DDBJ databases">
        <title>Sanguibacter suaedae sp. nov., isolated from Suaeda aralocaspica.</title>
        <authorList>
            <person name="Ma Q."/>
        </authorList>
    </citation>
    <scope>NUCLEOTIDE SEQUENCE</scope>
    <source>
        <strain evidence="2">YZGR15</strain>
    </source>
</reference>
<feature type="transmembrane region" description="Helical" evidence="1">
    <location>
        <begin position="35"/>
        <end position="56"/>
    </location>
</feature>
<gene>
    <name evidence="2" type="ORF">JAV76_13040</name>
</gene>
<dbReference type="EMBL" id="JAEINH010000012">
    <property type="protein sequence ID" value="MBI9115938.1"/>
    <property type="molecule type" value="Genomic_DNA"/>
</dbReference>
<protein>
    <submittedName>
        <fullName evidence="2">Uncharacterized protein</fullName>
    </submittedName>
</protein>
<evidence type="ECO:0000313" key="3">
    <source>
        <dbReference type="Proteomes" id="UP000602087"/>
    </source>
</evidence>
<name>A0A934I634_9MICO</name>
<comment type="caution">
    <text evidence="2">The sequence shown here is derived from an EMBL/GenBank/DDBJ whole genome shotgun (WGS) entry which is preliminary data.</text>
</comment>
<dbReference type="AlphaFoldDB" id="A0A934I634"/>
<evidence type="ECO:0000313" key="2">
    <source>
        <dbReference type="EMBL" id="MBI9115938.1"/>
    </source>
</evidence>
<dbReference type="RefSeq" id="WP_198734505.1">
    <property type="nucleotide sequence ID" value="NZ_JAEINH010000012.1"/>
</dbReference>
<organism evidence="2 3">
    <name type="scientific">Sanguibacter suaedae</name>
    <dbReference type="NCBI Taxonomy" id="2795737"/>
    <lineage>
        <taxon>Bacteria</taxon>
        <taxon>Bacillati</taxon>
        <taxon>Actinomycetota</taxon>
        <taxon>Actinomycetes</taxon>
        <taxon>Micrococcales</taxon>
        <taxon>Sanguibacteraceae</taxon>
        <taxon>Sanguibacter</taxon>
    </lineage>
</organism>
<feature type="transmembrane region" description="Helical" evidence="1">
    <location>
        <begin position="7"/>
        <end position="29"/>
    </location>
</feature>
<proteinExistence type="predicted"/>
<keyword evidence="1" id="KW-0812">Transmembrane</keyword>
<accession>A0A934I634</accession>
<evidence type="ECO:0000256" key="1">
    <source>
        <dbReference type="SAM" id="Phobius"/>
    </source>
</evidence>
<keyword evidence="1" id="KW-1133">Transmembrane helix</keyword>
<dbReference type="Proteomes" id="UP000602087">
    <property type="component" value="Unassembled WGS sequence"/>
</dbReference>
<sequence length="72" mass="7787">MSPRMPGTATLIVGAVLIAVYGVLLLIGVVEEGDIGLGLILLVGYVCALVGVVRIGRHWFSERWRRAPSSRR</sequence>
<keyword evidence="3" id="KW-1185">Reference proteome</keyword>